<feature type="region of interest" description="Disordered" evidence="2">
    <location>
        <begin position="63"/>
        <end position="89"/>
    </location>
</feature>
<dbReference type="InterPro" id="IPR011990">
    <property type="entry name" value="TPR-like_helical_dom_sf"/>
</dbReference>
<evidence type="ECO:0000313" key="3">
    <source>
        <dbReference type="EMBL" id="CAD2215470.1"/>
    </source>
</evidence>
<dbReference type="AlphaFoldDB" id="A0A7G2C6Q0"/>
<organism evidence="3 4">
    <name type="scientific">Angomonas deanei</name>
    <dbReference type="NCBI Taxonomy" id="59799"/>
    <lineage>
        <taxon>Eukaryota</taxon>
        <taxon>Discoba</taxon>
        <taxon>Euglenozoa</taxon>
        <taxon>Kinetoplastea</taxon>
        <taxon>Metakinetoplastina</taxon>
        <taxon>Trypanosomatida</taxon>
        <taxon>Trypanosomatidae</taxon>
        <taxon>Strigomonadinae</taxon>
        <taxon>Angomonas</taxon>
    </lineage>
</organism>
<proteinExistence type="predicted"/>
<dbReference type="InterPro" id="IPR019734">
    <property type="entry name" value="TPR_rpt"/>
</dbReference>
<feature type="repeat" description="TPR" evidence="1">
    <location>
        <begin position="1"/>
        <end position="32"/>
    </location>
</feature>
<dbReference type="VEuPathDB" id="TriTrypDB:ADEAN_000292500"/>
<name>A0A7G2C6Q0_9TRYP</name>
<sequence length="89" mass="9885">MLLSLGTFYAKSERFDPALDFFRRAITIQPNNLEALNKISTVLAEACHKMAGEERAKLSGAARQGLVGSTTPRLRGLKNFTHKPCSKRH</sequence>
<accession>A0A7G2C6Q0</accession>
<dbReference type="Proteomes" id="UP000515908">
    <property type="component" value="Chromosome 05"/>
</dbReference>
<keyword evidence="1" id="KW-0802">TPR repeat</keyword>
<dbReference type="PROSITE" id="PS50293">
    <property type="entry name" value="TPR_REGION"/>
    <property type="match status" value="1"/>
</dbReference>
<feature type="compositionally biased region" description="Basic residues" evidence="2">
    <location>
        <begin position="80"/>
        <end position="89"/>
    </location>
</feature>
<evidence type="ECO:0000313" key="4">
    <source>
        <dbReference type="Proteomes" id="UP000515908"/>
    </source>
</evidence>
<dbReference type="Gene3D" id="1.25.40.10">
    <property type="entry name" value="Tetratricopeptide repeat domain"/>
    <property type="match status" value="1"/>
</dbReference>
<dbReference type="PROSITE" id="PS50005">
    <property type="entry name" value="TPR"/>
    <property type="match status" value="1"/>
</dbReference>
<evidence type="ECO:0000256" key="2">
    <source>
        <dbReference type="SAM" id="MobiDB-lite"/>
    </source>
</evidence>
<protein>
    <submittedName>
        <fullName evidence="3">Uncharacterized protein</fullName>
    </submittedName>
</protein>
<dbReference type="EMBL" id="LR877149">
    <property type="protein sequence ID" value="CAD2215470.1"/>
    <property type="molecule type" value="Genomic_DNA"/>
</dbReference>
<evidence type="ECO:0000256" key="1">
    <source>
        <dbReference type="PROSITE-ProRule" id="PRU00339"/>
    </source>
</evidence>
<gene>
    <name evidence="3" type="ORF">ADEAN_000292500</name>
</gene>
<keyword evidence="4" id="KW-1185">Reference proteome</keyword>
<dbReference type="SUPFAM" id="SSF48452">
    <property type="entry name" value="TPR-like"/>
    <property type="match status" value="1"/>
</dbReference>
<reference evidence="3 4" key="1">
    <citation type="submission" date="2020-08" db="EMBL/GenBank/DDBJ databases">
        <authorList>
            <person name="Newling K."/>
            <person name="Davey J."/>
            <person name="Forrester S."/>
        </authorList>
    </citation>
    <scope>NUCLEOTIDE SEQUENCE [LARGE SCALE GENOMIC DNA]</scope>
    <source>
        <strain evidence="4">Crithidia deanei Carvalho (ATCC PRA-265)</strain>
    </source>
</reference>